<reference evidence="1 2" key="1">
    <citation type="submission" date="2015-08" db="EMBL/GenBank/DDBJ databases">
        <authorList>
            <person name="Babu N.S."/>
            <person name="Beckwith C.J."/>
            <person name="Beseler K.G."/>
            <person name="Brison A."/>
            <person name="Carone J.V."/>
            <person name="Caskin T.P."/>
            <person name="Diamond M."/>
            <person name="Durham M.E."/>
            <person name="Foxe J.M."/>
            <person name="Go M."/>
            <person name="Henderson B.A."/>
            <person name="Jones I.B."/>
            <person name="McGettigan J.A."/>
            <person name="Micheletti S.J."/>
            <person name="Nasrallah M.E."/>
            <person name="Ortiz D."/>
            <person name="Piller C.R."/>
            <person name="Privatt S.R."/>
            <person name="Schneider S.L."/>
            <person name="Sharp S."/>
            <person name="Smith T.C."/>
            <person name="Stanton J.D."/>
            <person name="Ullery H.E."/>
            <person name="Wilson R.J."/>
            <person name="Serrano M.G."/>
            <person name="Buck G."/>
            <person name="Lee V."/>
            <person name="Wang Y."/>
            <person name="Carvalho R."/>
            <person name="Voegtly L."/>
            <person name="Shi R."/>
            <person name="Duckworth R."/>
            <person name="Johnson A."/>
            <person name="Loviza R."/>
            <person name="Walstead R."/>
            <person name="Shah Z."/>
            <person name="Kiflezghi M."/>
            <person name="Wade K."/>
            <person name="Ball S.L."/>
            <person name="Bradley K.W."/>
            <person name="Asai D.J."/>
            <person name="Bowman C.A."/>
            <person name="Russell D.A."/>
            <person name="Pope W.H."/>
            <person name="Jacobs-Sera D."/>
            <person name="Hendrix R.W."/>
            <person name="Hatfull G.F."/>
        </authorList>
    </citation>
    <scope>NUCLEOTIDE SEQUENCE [LARGE SCALE GENOMIC DNA]</scope>
    <source>
        <strain evidence="1 2">DSM 27648</strain>
    </source>
</reference>
<dbReference type="AlphaFoldDB" id="A0A0K1Q7Y4"/>
<protein>
    <submittedName>
        <fullName evidence="1">Uncharacterized protein</fullName>
    </submittedName>
</protein>
<dbReference type="EMBL" id="CP012333">
    <property type="protein sequence ID" value="AKV01834.1"/>
    <property type="molecule type" value="Genomic_DNA"/>
</dbReference>
<evidence type="ECO:0000313" key="1">
    <source>
        <dbReference type="EMBL" id="AKV01834.1"/>
    </source>
</evidence>
<organism evidence="1 2">
    <name type="scientific">Labilithrix luteola</name>
    <dbReference type="NCBI Taxonomy" id="1391654"/>
    <lineage>
        <taxon>Bacteria</taxon>
        <taxon>Pseudomonadati</taxon>
        <taxon>Myxococcota</taxon>
        <taxon>Polyangia</taxon>
        <taxon>Polyangiales</taxon>
        <taxon>Labilitrichaceae</taxon>
        <taxon>Labilithrix</taxon>
    </lineage>
</organism>
<proteinExistence type="predicted"/>
<dbReference type="STRING" id="1391654.AKJ09_08497"/>
<keyword evidence="2" id="KW-1185">Reference proteome</keyword>
<dbReference type="Proteomes" id="UP000064967">
    <property type="component" value="Chromosome"/>
</dbReference>
<sequence>MWSDGRFVGRIRRHLASRSGPCGRACRGEIRRYRNGRRPRLGRPLQDS</sequence>
<evidence type="ECO:0000313" key="2">
    <source>
        <dbReference type="Proteomes" id="UP000064967"/>
    </source>
</evidence>
<dbReference type="KEGG" id="llu:AKJ09_08497"/>
<gene>
    <name evidence="1" type="ORF">AKJ09_08497</name>
</gene>
<name>A0A0K1Q7Y4_9BACT</name>
<accession>A0A0K1Q7Y4</accession>